<keyword evidence="1" id="KW-0472">Membrane</keyword>
<gene>
    <name evidence="2" type="ORF">BP00DRAFT_137857</name>
</gene>
<keyword evidence="3" id="KW-1185">Reference proteome</keyword>
<keyword evidence="1" id="KW-0812">Transmembrane</keyword>
<accession>A0A2V5IFQ0</accession>
<reference evidence="2 3" key="1">
    <citation type="submission" date="2018-02" db="EMBL/GenBank/DDBJ databases">
        <title>The genomes of Aspergillus section Nigri reveals drivers in fungal speciation.</title>
        <authorList>
            <consortium name="DOE Joint Genome Institute"/>
            <person name="Vesth T.C."/>
            <person name="Nybo J."/>
            <person name="Theobald S."/>
            <person name="Brandl J."/>
            <person name="Frisvad J.C."/>
            <person name="Nielsen K.F."/>
            <person name="Lyhne E.K."/>
            <person name="Kogle M.E."/>
            <person name="Kuo A."/>
            <person name="Riley R."/>
            <person name="Clum A."/>
            <person name="Nolan M."/>
            <person name="Lipzen A."/>
            <person name="Salamov A."/>
            <person name="Henrissat B."/>
            <person name="Wiebenga A."/>
            <person name="De vries R.P."/>
            <person name="Grigoriev I.V."/>
            <person name="Mortensen U.H."/>
            <person name="Andersen M.R."/>
            <person name="Baker S.E."/>
        </authorList>
    </citation>
    <scope>NUCLEOTIDE SEQUENCE [LARGE SCALE GENOMIC DNA]</scope>
    <source>
        <strain evidence="2 3">CBS 114.80</strain>
    </source>
</reference>
<evidence type="ECO:0000256" key="1">
    <source>
        <dbReference type="SAM" id="Phobius"/>
    </source>
</evidence>
<dbReference type="EMBL" id="KZ825488">
    <property type="protein sequence ID" value="PYI32873.1"/>
    <property type="molecule type" value="Genomic_DNA"/>
</dbReference>
<sequence>MCIGAAGRSVCQWESVENFMPSDEAGATSRTFSVYITWYICIYIWYSHRARWRRWVGRKDHFRADSDGRPSVVRLDPGWTV</sequence>
<name>A0A2V5IFQ0_9EURO</name>
<protein>
    <submittedName>
        <fullName evidence="2">Uncharacterized protein</fullName>
    </submittedName>
</protein>
<feature type="transmembrane region" description="Helical" evidence="1">
    <location>
        <begin position="27"/>
        <end position="46"/>
    </location>
</feature>
<dbReference type="AlphaFoldDB" id="A0A2V5IFQ0"/>
<evidence type="ECO:0000313" key="3">
    <source>
        <dbReference type="Proteomes" id="UP000248817"/>
    </source>
</evidence>
<proteinExistence type="predicted"/>
<dbReference type="Proteomes" id="UP000248817">
    <property type="component" value="Unassembled WGS sequence"/>
</dbReference>
<keyword evidence="1" id="KW-1133">Transmembrane helix</keyword>
<organism evidence="2 3">
    <name type="scientific">Aspergillus indologenus CBS 114.80</name>
    <dbReference type="NCBI Taxonomy" id="1450541"/>
    <lineage>
        <taxon>Eukaryota</taxon>
        <taxon>Fungi</taxon>
        <taxon>Dikarya</taxon>
        <taxon>Ascomycota</taxon>
        <taxon>Pezizomycotina</taxon>
        <taxon>Eurotiomycetes</taxon>
        <taxon>Eurotiomycetidae</taxon>
        <taxon>Eurotiales</taxon>
        <taxon>Aspergillaceae</taxon>
        <taxon>Aspergillus</taxon>
        <taxon>Aspergillus subgen. Circumdati</taxon>
    </lineage>
</organism>
<evidence type="ECO:0000313" key="2">
    <source>
        <dbReference type="EMBL" id="PYI32873.1"/>
    </source>
</evidence>